<dbReference type="RefSeq" id="WP_077829643.1">
    <property type="nucleotide sequence ID" value="NZ_CP107022.1"/>
</dbReference>
<accession>A0A1S8SGC3</accession>
<organism evidence="1 2">
    <name type="scientific">Clostridium beijerinckii</name>
    <name type="common">Clostridium MP</name>
    <dbReference type="NCBI Taxonomy" id="1520"/>
    <lineage>
        <taxon>Bacteria</taxon>
        <taxon>Bacillati</taxon>
        <taxon>Bacillota</taxon>
        <taxon>Clostridia</taxon>
        <taxon>Eubacteriales</taxon>
        <taxon>Clostridiaceae</taxon>
        <taxon>Clostridium</taxon>
    </lineage>
</organism>
<sequence length="206" mass="23753">MPLILLIIGFSLIVYNYRAIKRENNISKENDALDISFKSVLQDSKEELNDYKMEIGLLRRDIAESLTELQEEIIKIKIDLKELKNVEEGYENKEDLEIQDFLDKYDIDDSINYGEDREDYKKSKRLYIVDDSIMDLDEEYTESLTDADIDEEIGVISEINFSDSADSNKTQSIKGLLNAGLTEDEICRELSVSKGEVLLVKGLFKK</sequence>
<protein>
    <submittedName>
        <fullName evidence="1">Uncharacterized protein</fullName>
    </submittedName>
</protein>
<evidence type="ECO:0000313" key="2">
    <source>
        <dbReference type="Proteomes" id="UP000822184"/>
    </source>
</evidence>
<dbReference type="EMBL" id="JABTDW010000001">
    <property type="protein sequence ID" value="NSB12994.1"/>
    <property type="molecule type" value="Genomic_DNA"/>
</dbReference>
<proteinExistence type="predicted"/>
<comment type="caution">
    <text evidence="1">The sequence shown here is derived from an EMBL/GenBank/DDBJ whole genome shotgun (WGS) entry which is preliminary data.</text>
</comment>
<reference evidence="1" key="1">
    <citation type="submission" date="2020-06" db="EMBL/GenBank/DDBJ databases">
        <title>Genomic insights into acetone-butanol-ethanol (ABE) fermentation by sequencing solventogenic clostridia strains.</title>
        <authorList>
            <person name="Brown S."/>
        </authorList>
    </citation>
    <scope>NUCLEOTIDE SEQUENCE</scope>
    <source>
        <strain evidence="1">DJ123</strain>
    </source>
</reference>
<gene>
    <name evidence="1" type="ORF">BCD95_001253</name>
</gene>
<name>A0A1S8SGC3_CLOBE</name>
<dbReference type="Proteomes" id="UP000822184">
    <property type="component" value="Unassembled WGS sequence"/>
</dbReference>
<dbReference type="AlphaFoldDB" id="A0A1S8SGC3"/>
<evidence type="ECO:0000313" key="1">
    <source>
        <dbReference type="EMBL" id="NSB12994.1"/>
    </source>
</evidence>